<proteinExistence type="inferred from homology"/>
<evidence type="ECO:0000256" key="5">
    <source>
        <dbReference type="ARBA" id="ARBA00023601"/>
    </source>
</evidence>
<reference evidence="7" key="1">
    <citation type="journal article" date="2021" name="Proc. Natl. Acad. Sci. U.S.A.">
        <title>A Catalog of Tens of Thousands of Viruses from Human Metagenomes Reveals Hidden Associations with Chronic Diseases.</title>
        <authorList>
            <person name="Tisza M.J."/>
            <person name="Buck C.B."/>
        </authorList>
    </citation>
    <scope>NUCLEOTIDE SEQUENCE</scope>
    <source>
        <strain evidence="7">CtkfK18</strain>
    </source>
</reference>
<dbReference type="PROSITE" id="PS51918">
    <property type="entry name" value="RADICAL_SAM"/>
    <property type="match status" value="1"/>
</dbReference>
<feature type="domain" description="Radical SAM core" evidence="6">
    <location>
        <begin position="1"/>
        <end position="202"/>
    </location>
</feature>
<dbReference type="Gene3D" id="3.20.20.70">
    <property type="entry name" value="Aldolase class I"/>
    <property type="match status" value="1"/>
</dbReference>
<dbReference type="SUPFAM" id="SSF102114">
    <property type="entry name" value="Radical SAM enzymes"/>
    <property type="match status" value="1"/>
</dbReference>
<dbReference type="CDD" id="cd01335">
    <property type="entry name" value="Radical_SAM"/>
    <property type="match status" value="1"/>
</dbReference>
<dbReference type="GO" id="GO:0016491">
    <property type="term" value="F:oxidoreductase activity"/>
    <property type="evidence" value="ECO:0007669"/>
    <property type="project" value="InterPro"/>
</dbReference>
<accession>A0A8S5VG83</accession>
<organism evidence="7">
    <name type="scientific">Myoviridae sp. ctkfK18</name>
    <dbReference type="NCBI Taxonomy" id="2825165"/>
    <lineage>
        <taxon>Viruses</taxon>
        <taxon>Duplodnaviria</taxon>
        <taxon>Heunggongvirae</taxon>
        <taxon>Uroviricota</taxon>
        <taxon>Caudoviricetes</taxon>
    </lineage>
</organism>
<evidence type="ECO:0000256" key="3">
    <source>
        <dbReference type="ARBA" id="ARBA00023004"/>
    </source>
</evidence>
<dbReference type="InterPro" id="IPR013785">
    <property type="entry name" value="Aldolase_TIM"/>
</dbReference>
<evidence type="ECO:0000313" key="7">
    <source>
        <dbReference type="EMBL" id="DAG05778.1"/>
    </source>
</evidence>
<dbReference type="SFLD" id="SFLDG01067">
    <property type="entry name" value="SPASM/twitch_domain_containing"/>
    <property type="match status" value="1"/>
</dbReference>
<dbReference type="SMART" id="SM00729">
    <property type="entry name" value="Elp3"/>
    <property type="match status" value="1"/>
</dbReference>
<dbReference type="InterPro" id="IPR058240">
    <property type="entry name" value="rSAM_sf"/>
</dbReference>
<comment type="similarity">
    <text evidence="5">Belongs to the radical SAM superfamily. Anaerobic sulfatase-maturating enzyme family.</text>
</comment>
<keyword evidence="3" id="KW-0408">Iron</keyword>
<evidence type="ECO:0000256" key="2">
    <source>
        <dbReference type="ARBA" id="ARBA00022723"/>
    </source>
</evidence>
<dbReference type="SFLD" id="SFLDS00029">
    <property type="entry name" value="Radical_SAM"/>
    <property type="match status" value="1"/>
</dbReference>
<dbReference type="GO" id="GO:0046872">
    <property type="term" value="F:metal ion binding"/>
    <property type="evidence" value="ECO:0007669"/>
    <property type="project" value="UniProtKB-KW"/>
</dbReference>
<keyword evidence="4" id="KW-0411">Iron-sulfur</keyword>
<evidence type="ECO:0000256" key="4">
    <source>
        <dbReference type="ARBA" id="ARBA00023014"/>
    </source>
</evidence>
<evidence type="ECO:0000259" key="6">
    <source>
        <dbReference type="PROSITE" id="PS51918"/>
    </source>
</evidence>
<dbReference type="Pfam" id="PF04055">
    <property type="entry name" value="Radical_SAM"/>
    <property type="match status" value="1"/>
</dbReference>
<dbReference type="InterPro" id="IPR006638">
    <property type="entry name" value="Elp3/MiaA/NifB-like_rSAM"/>
</dbReference>
<name>A0A8S5VG83_9CAUD</name>
<dbReference type="PANTHER" id="PTHR43273">
    <property type="entry name" value="ANAEROBIC SULFATASE-MATURATING ENZYME HOMOLOG ASLB-RELATED"/>
    <property type="match status" value="1"/>
</dbReference>
<protein>
    <submittedName>
        <fullName evidence="7">Putative Fe-S oxidoreductase</fullName>
    </submittedName>
</protein>
<keyword evidence="1" id="KW-0949">S-adenosyl-L-methionine</keyword>
<dbReference type="PANTHER" id="PTHR43273:SF3">
    <property type="entry name" value="ANAEROBIC SULFATASE-MATURATING ENZYME HOMOLOG ASLB-RELATED"/>
    <property type="match status" value="1"/>
</dbReference>
<keyword evidence="2" id="KW-0479">Metal-binding</keyword>
<dbReference type="InterPro" id="IPR023867">
    <property type="entry name" value="Sulphatase_maturase_rSAM"/>
</dbReference>
<evidence type="ECO:0000256" key="1">
    <source>
        <dbReference type="ARBA" id="ARBA00022691"/>
    </source>
</evidence>
<dbReference type="EMBL" id="BK016265">
    <property type="protein sequence ID" value="DAG05778.1"/>
    <property type="molecule type" value="Genomic_DNA"/>
</dbReference>
<dbReference type="InterPro" id="IPR007197">
    <property type="entry name" value="rSAM"/>
</dbReference>
<sequence>MENKYGLSLLVSENCNMKCSFCYQHKEKAKKNMSIETAEKAIEKIRQEPGFNGEIEFFGGEPSLNLDVIEHVMNKYPEYRYCIISNGLWIDNPRACELMKRMWHVTISIEGTDYAYQTIKKQPSVRKMIEKVNKIEGLYVSFNISINGLLLRDFDEYVENLKFIAESGHNWHIYALRSMEDYFENNEQWFEFIMLCKEHLPQVYEHYITVYDEGNAEYFSRDIDKEHSPYMCGLDEDITIRYDGKVSPCIRYANIQHDMDEVENLGNHLLASTIVLTDIKKFPRCENCIVKNVGVCWMNCPAFHDECERTPGGIDRLNQLCDRERIRQLLRDQFWEEHPELENKKCIYNPDGSREIIDKEVYIDEISIHNETE</sequence>
<dbReference type="GO" id="GO:0051536">
    <property type="term" value="F:iron-sulfur cluster binding"/>
    <property type="evidence" value="ECO:0007669"/>
    <property type="project" value="UniProtKB-KW"/>
</dbReference>